<proteinExistence type="predicted"/>
<dbReference type="EMBL" id="JBHMBH010000036">
    <property type="protein sequence ID" value="MFB9715602.1"/>
    <property type="molecule type" value="Genomic_DNA"/>
</dbReference>
<organism evidence="2 3">
    <name type="scientific">Arthrobacter methylotrophus</name>
    <dbReference type="NCBI Taxonomy" id="121291"/>
    <lineage>
        <taxon>Bacteria</taxon>
        <taxon>Bacillati</taxon>
        <taxon>Actinomycetota</taxon>
        <taxon>Actinomycetes</taxon>
        <taxon>Micrococcales</taxon>
        <taxon>Micrococcaceae</taxon>
        <taxon>Arthrobacter</taxon>
    </lineage>
</organism>
<evidence type="ECO:0000256" key="1">
    <source>
        <dbReference type="SAM" id="Phobius"/>
    </source>
</evidence>
<name>A0ABV5UTS9_9MICC</name>
<feature type="transmembrane region" description="Helical" evidence="1">
    <location>
        <begin position="12"/>
        <end position="36"/>
    </location>
</feature>
<gene>
    <name evidence="2" type="ORF">ACFFPI_15980</name>
</gene>
<evidence type="ECO:0000313" key="2">
    <source>
        <dbReference type="EMBL" id="MFB9715602.1"/>
    </source>
</evidence>
<evidence type="ECO:0000313" key="3">
    <source>
        <dbReference type="Proteomes" id="UP001589536"/>
    </source>
</evidence>
<keyword evidence="1" id="KW-0812">Transmembrane</keyword>
<comment type="caution">
    <text evidence="2">The sequence shown here is derived from an EMBL/GenBank/DDBJ whole genome shotgun (WGS) entry which is preliminary data.</text>
</comment>
<keyword evidence="1" id="KW-0472">Membrane</keyword>
<keyword evidence="3" id="KW-1185">Reference proteome</keyword>
<protein>
    <submittedName>
        <fullName evidence="2">Uncharacterized protein</fullName>
    </submittedName>
</protein>
<accession>A0ABV5UTS9</accession>
<sequence>MRQGLRRTAQAAFWILATCLLYFALAIPSTLAKLIFGSPA</sequence>
<reference evidence="2 3" key="1">
    <citation type="submission" date="2024-09" db="EMBL/GenBank/DDBJ databases">
        <authorList>
            <person name="Sun Q."/>
            <person name="Mori K."/>
        </authorList>
    </citation>
    <scope>NUCLEOTIDE SEQUENCE [LARGE SCALE GENOMIC DNA]</scope>
    <source>
        <strain evidence="2 3">JCM 13519</strain>
    </source>
</reference>
<dbReference type="Proteomes" id="UP001589536">
    <property type="component" value="Unassembled WGS sequence"/>
</dbReference>
<keyword evidence="1" id="KW-1133">Transmembrane helix</keyword>
<dbReference type="RefSeq" id="WP_345050622.1">
    <property type="nucleotide sequence ID" value="NZ_BAABED010000001.1"/>
</dbReference>